<keyword evidence="2" id="KW-1185">Reference proteome</keyword>
<dbReference type="Proteomes" id="UP001279734">
    <property type="component" value="Unassembled WGS sequence"/>
</dbReference>
<sequence length="83" mass="9485">MRADSSGEILGFYIFRFHILAFPFEPQNKDSRSVDTFTFDSWRSLFCSAGVRSILRDKPQLPTSSGLVLFGESLVWKMNLDFG</sequence>
<proteinExistence type="predicted"/>
<name>A0AAD3XN05_NEPGR</name>
<gene>
    <name evidence="1" type="ORF">Nepgr_012354</name>
</gene>
<comment type="caution">
    <text evidence="1">The sequence shown here is derived from an EMBL/GenBank/DDBJ whole genome shotgun (WGS) entry which is preliminary data.</text>
</comment>
<reference evidence="1" key="1">
    <citation type="submission" date="2023-05" db="EMBL/GenBank/DDBJ databases">
        <title>Nepenthes gracilis genome sequencing.</title>
        <authorList>
            <person name="Fukushima K."/>
        </authorList>
    </citation>
    <scope>NUCLEOTIDE SEQUENCE</scope>
    <source>
        <strain evidence="1">SING2019-196</strain>
    </source>
</reference>
<dbReference type="EMBL" id="BSYO01000010">
    <property type="protein sequence ID" value="GMH10513.1"/>
    <property type="molecule type" value="Genomic_DNA"/>
</dbReference>
<organism evidence="1 2">
    <name type="scientific">Nepenthes gracilis</name>
    <name type="common">Slender pitcher plant</name>
    <dbReference type="NCBI Taxonomy" id="150966"/>
    <lineage>
        <taxon>Eukaryota</taxon>
        <taxon>Viridiplantae</taxon>
        <taxon>Streptophyta</taxon>
        <taxon>Embryophyta</taxon>
        <taxon>Tracheophyta</taxon>
        <taxon>Spermatophyta</taxon>
        <taxon>Magnoliopsida</taxon>
        <taxon>eudicotyledons</taxon>
        <taxon>Gunneridae</taxon>
        <taxon>Pentapetalae</taxon>
        <taxon>Caryophyllales</taxon>
        <taxon>Nepenthaceae</taxon>
        <taxon>Nepenthes</taxon>
    </lineage>
</organism>
<protein>
    <submittedName>
        <fullName evidence="1">Uncharacterized protein</fullName>
    </submittedName>
</protein>
<evidence type="ECO:0000313" key="1">
    <source>
        <dbReference type="EMBL" id="GMH10513.1"/>
    </source>
</evidence>
<accession>A0AAD3XN05</accession>
<dbReference type="AlphaFoldDB" id="A0AAD3XN05"/>
<evidence type="ECO:0000313" key="2">
    <source>
        <dbReference type="Proteomes" id="UP001279734"/>
    </source>
</evidence>